<evidence type="ECO:0000313" key="5">
    <source>
        <dbReference type="EMBL" id="GAA4462323.1"/>
    </source>
</evidence>
<dbReference type="PANTHER" id="PTHR47514">
    <property type="entry name" value="TRANSKETOLASE N-TERMINAL SECTION-RELATED"/>
    <property type="match status" value="1"/>
</dbReference>
<keyword evidence="3" id="KW-0786">Thiamine pyrophosphate</keyword>
<protein>
    <submittedName>
        <fullName evidence="5">Transketolase</fullName>
    </submittedName>
</protein>
<dbReference type="SUPFAM" id="SSF52518">
    <property type="entry name" value="Thiamin diphosphate-binding fold (THDP-binding)"/>
    <property type="match status" value="1"/>
</dbReference>
<keyword evidence="6" id="KW-1185">Reference proteome</keyword>
<evidence type="ECO:0000256" key="3">
    <source>
        <dbReference type="ARBA" id="ARBA00023052"/>
    </source>
</evidence>
<evidence type="ECO:0000313" key="6">
    <source>
        <dbReference type="Proteomes" id="UP001500067"/>
    </source>
</evidence>
<evidence type="ECO:0000256" key="2">
    <source>
        <dbReference type="ARBA" id="ARBA00007131"/>
    </source>
</evidence>
<reference evidence="6" key="1">
    <citation type="journal article" date="2019" name="Int. J. Syst. Evol. Microbiol.">
        <title>The Global Catalogue of Microorganisms (GCM) 10K type strain sequencing project: providing services to taxonomists for standard genome sequencing and annotation.</title>
        <authorList>
            <consortium name="The Broad Institute Genomics Platform"/>
            <consortium name="The Broad Institute Genome Sequencing Center for Infectious Disease"/>
            <person name="Wu L."/>
            <person name="Ma J."/>
        </authorList>
    </citation>
    <scope>NUCLEOTIDE SEQUENCE [LARGE SCALE GENOMIC DNA]</scope>
    <source>
        <strain evidence="6">JCM 32105</strain>
    </source>
</reference>
<comment type="caution">
    <text evidence="5">The sequence shown here is derived from an EMBL/GenBank/DDBJ whole genome shotgun (WGS) entry which is preliminary data.</text>
</comment>
<feature type="domain" description="Transketolase N-terminal" evidence="4">
    <location>
        <begin position="23"/>
        <end position="250"/>
    </location>
</feature>
<dbReference type="CDD" id="cd02012">
    <property type="entry name" value="TPP_TK"/>
    <property type="match status" value="1"/>
</dbReference>
<dbReference type="Proteomes" id="UP001500067">
    <property type="component" value="Unassembled WGS sequence"/>
</dbReference>
<dbReference type="EMBL" id="BAABFA010000007">
    <property type="protein sequence ID" value="GAA4462323.1"/>
    <property type="molecule type" value="Genomic_DNA"/>
</dbReference>
<accession>A0ABP8N9M0</accession>
<proteinExistence type="inferred from homology"/>
<comment type="similarity">
    <text evidence="2">Belongs to the transketolase family.</text>
</comment>
<organism evidence="5 6">
    <name type="scientific">Nemorincola caseinilytica</name>
    <dbReference type="NCBI Taxonomy" id="2054315"/>
    <lineage>
        <taxon>Bacteria</taxon>
        <taxon>Pseudomonadati</taxon>
        <taxon>Bacteroidota</taxon>
        <taxon>Chitinophagia</taxon>
        <taxon>Chitinophagales</taxon>
        <taxon>Chitinophagaceae</taxon>
        <taxon>Nemorincola</taxon>
    </lineage>
</organism>
<comment type="cofactor">
    <cofactor evidence="1">
        <name>thiamine diphosphate</name>
        <dbReference type="ChEBI" id="CHEBI:58937"/>
    </cofactor>
</comment>
<dbReference type="InterPro" id="IPR005474">
    <property type="entry name" value="Transketolase_N"/>
</dbReference>
<dbReference type="InterPro" id="IPR029061">
    <property type="entry name" value="THDP-binding"/>
</dbReference>
<gene>
    <name evidence="5" type="ORF">GCM10023093_08690</name>
</gene>
<name>A0ABP8N9M0_9BACT</name>
<evidence type="ECO:0000256" key="1">
    <source>
        <dbReference type="ARBA" id="ARBA00001964"/>
    </source>
</evidence>
<dbReference type="Pfam" id="PF00456">
    <property type="entry name" value="Transketolase_N"/>
    <property type="match status" value="1"/>
</dbReference>
<dbReference type="Gene3D" id="3.40.50.970">
    <property type="match status" value="1"/>
</dbReference>
<sequence length="265" mass="28708">MTEKEHINLQGRLRLKILGLHHGAGSGHIGCSLSCIDIMISVLKYKGAEDSFILSKGHAATALYTILNETGGIPDDAMDSFYKNDTTLPAHPAPGKYDAIPFATGSLGHGLPIATGIAKANKLKKSKGTSYVLMSDGETNEGTTWEAAHFAVANRLDNLLVLVDKNGLQGFGSTKDILGDTASGKIWETMGFDVREADGHDIGALLAAKNELLALKNGRPKLVIANTVKGKGVPYMENKMEWHYLPMNEQLYTEAIERIKLDYRL</sequence>
<evidence type="ECO:0000259" key="4">
    <source>
        <dbReference type="Pfam" id="PF00456"/>
    </source>
</evidence>
<dbReference type="RefSeq" id="WP_345079105.1">
    <property type="nucleotide sequence ID" value="NZ_BAABFA010000007.1"/>
</dbReference>
<dbReference type="PANTHER" id="PTHR47514:SF1">
    <property type="entry name" value="TRANSKETOLASE N-TERMINAL SECTION-RELATED"/>
    <property type="match status" value="1"/>
</dbReference>